<dbReference type="PROSITE" id="PS50003">
    <property type="entry name" value="PH_DOMAIN"/>
    <property type="match status" value="1"/>
</dbReference>
<dbReference type="RefSeq" id="XP_500612.3">
    <property type="nucleotide sequence ID" value="XM_500612.3"/>
</dbReference>
<feature type="compositionally biased region" description="Low complexity" evidence="3">
    <location>
        <begin position="130"/>
        <end position="157"/>
    </location>
</feature>
<dbReference type="InterPro" id="IPR052007">
    <property type="entry name" value="Bud4"/>
</dbReference>
<gene>
    <name evidence="5" type="ORF">YALI1_B10032g</name>
</gene>
<feature type="compositionally biased region" description="Low complexity" evidence="3">
    <location>
        <begin position="654"/>
        <end position="694"/>
    </location>
</feature>
<dbReference type="PANTHER" id="PTHR36100">
    <property type="entry name" value="BUD SITE SELECTION PROTEIN 4"/>
    <property type="match status" value="1"/>
</dbReference>
<feature type="compositionally biased region" description="Basic and acidic residues" evidence="3">
    <location>
        <begin position="49"/>
        <end position="81"/>
    </location>
</feature>
<dbReference type="PANTHER" id="PTHR36100:SF1">
    <property type="entry name" value="BUD SITE SELECTION PROTEIN 4"/>
    <property type="match status" value="1"/>
</dbReference>
<evidence type="ECO:0000313" key="6">
    <source>
        <dbReference type="Proteomes" id="UP000182444"/>
    </source>
</evidence>
<dbReference type="Pfam" id="PF00169">
    <property type="entry name" value="PH"/>
    <property type="match status" value="1"/>
</dbReference>
<feature type="compositionally biased region" description="Polar residues" evidence="3">
    <location>
        <begin position="544"/>
        <end position="558"/>
    </location>
</feature>
<feature type="compositionally biased region" description="Polar residues" evidence="3">
    <location>
        <begin position="521"/>
        <end position="534"/>
    </location>
</feature>
<dbReference type="SMART" id="SM00233">
    <property type="entry name" value="PH"/>
    <property type="match status" value="1"/>
</dbReference>
<feature type="region of interest" description="Disordered" evidence="3">
    <location>
        <begin position="42"/>
        <end position="157"/>
    </location>
</feature>
<feature type="region of interest" description="Disordered" evidence="3">
    <location>
        <begin position="788"/>
        <end position="925"/>
    </location>
</feature>
<feature type="compositionally biased region" description="Polar residues" evidence="3">
    <location>
        <begin position="830"/>
        <end position="843"/>
    </location>
</feature>
<dbReference type="AlphaFoldDB" id="A0A1D8N6V8"/>
<feature type="compositionally biased region" description="Low complexity" evidence="3">
    <location>
        <begin position="89"/>
        <end position="110"/>
    </location>
</feature>
<evidence type="ECO:0000259" key="4">
    <source>
        <dbReference type="PROSITE" id="PS50003"/>
    </source>
</evidence>
<dbReference type="GO" id="GO:0097271">
    <property type="term" value="P:protein localization to bud neck"/>
    <property type="evidence" value="ECO:0007669"/>
    <property type="project" value="TreeGrafter"/>
</dbReference>
<dbReference type="VEuPathDB" id="FungiDB:YALI1_B10032g"/>
<name>A0A1D8N6V8_YARLL</name>
<dbReference type="InterPro" id="IPR011993">
    <property type="entry name" value="PH-like_dom_sf"/>
</dbReference>
<evidence type="ECO:0000256" key="2">
    <source>
        <dbReference type="ARBA" id="ARBA00023306"/>
    </source>
</evidence>
<feature type="region of interest" description="Disordered" evidence="3">
    <location>
        <begin position="650"/>
        <end position="694"/>
    </location>
</feature>
<feature type="region of interest" description="Disordered" evidence="3">
    <location>
        <begin position="358"/>
        <end position="379"/>
    </location>
</feature>
<dbReference type="Proteomes" id="UP000182444">
    <property type="component" value="Chromosome 1B"/>
</dbReference>
<dbReference type="GO" id="GO:0005525">
    <property type="term" value="F:GTP binding"/>
    <property type="evidence" value="ECO:0007669"/>
    <property type="project" value="TreeGrafter"/>
</dbReference>
<dbReference type="VEuPathDB" id="FungiDB:YALI0_B07623g"/>
<accession>A0A1D8N6V8</accession>
<dbReference type="GeneID" id="2906744"/>
<dbReference type="GO" id="GO:0000142">
    <property type="term" value="C:cellular bud neck contractile ring"/>
    <property type="evidence" value="ECO:0007669"/>
    <property type="project" value="TreeGrafter"/>
</dbReference>
<dbReference type="eggNOG" id="ENOG502REBM">
    <property type="taxonomic scope" value="Eukaryota"/>
</dbReference>
<reference evidence="5 6" key="1">
    <citation type="journal article" date="2016" name="PLoS ONE">
        <title>Sequence Assembly of Yarrowia lipolytica Strain W29/CLIB89 Shows Transposable Element Diversity.</title>
        <authorList>
            <person name="Magnan C."/>
            <person name="Yu J."/>
            <person name="Chang I."/>
            <person name="Jahn E."/>
            <person name="Kanomata Y."/>
            <person name="Wu J."/>
            <person name="Zeller M."/>
            <person name="Oakes M."/>
            <person name="Baldi P."/>
            <person name="Sandmeyer S."/>
        </authorList>
    </citation>
    <scope>NUCLEOTIDE SEQUENCE [LARGE SCALE GENOMIC DNA]</scope>
    <source>
        <strain evidence="6">CLIB89(W29)</strain>
    </source>
</reference>
<organism evidence="5 6">
    <name type="scientific">Yarrowia lipolytica</name>
    <name type="common">Candida lipolytica</name>
    <dbReference type="NCBI Taxonomy" id="4952"/>
    <lineage>
        <taxon>Eukaryota</taxon>
        <taxon>Fungi</taxon>
        <taxon>Dikarya</taxon>
        <taxon>Ascomycota</taxon>
        <taxon>Saccharomycotina</taxon>
        <taxon>Dipodascomycetes</taxon>
        <taxon>Dipodascales</taxon>
        <taxon>Dipodascales incertae sedis</taxon>
        <taxon>Yarrowia</taxon>
    </lineage>
</organism>
<dbReference type="InterPro" id="IPR001849">
    <property type="entry name" value="PH_domain"/>
</dbReference>
<keyword evidence="2" id="KW-0131">Cell cycle</keyword>
<dbReference type="GO" id="GO:0007120">
    <property type="term" value="P:axial cellular bud site selection"/>
    <property type="evidence" value="ECO:0007669"/>
    <property type="project" value="TreeGrafter"/>
</dbReference>
<feature type="region of interest" description="Disordered" evidence="3">
    <location>
        <begin position="259"/>
        <end position="280"/>
    </location>
</feature>
<feature type="domain" description="PH" evidence="4">
    <location>
        <begin position="1032"/>
        <end position="1146"/>
    </location>
</feature>
<feature type="region of interest" description="Disordered" evidence="3">
    <location>
        <begin position="521"/>
        <end position="558"/>
    </location>
</feature>
<evidence type="ECO:0000256" key="1">
    <source>
        <dbReference type="ARBA" id="ARBA00022618"/>
    </source>
</evidence>
<evidence type="ECO:0000256" key="3">
    <source>
        <dbReference type="SAM" id="MobiDB-lite"/>
    </source>
</evidence>
<feature type="compositionally biased region" description="Basic and acidic residues" evidence="3">
    <location>
        <begin position="900"/>
        <end position="925"/>
    </location>
</feature>
<dbReference type="SUPFAM" id="SSF50729">
    <property type="entry name" value="PH domain-like"/>
    <property type="match status" value="1"/>
</dbReference>
<dbReference type="Gene3D" id="2.30.29.30">
    <property type="entry name" value="Pleckstrin-homology domain (PH domain)/Phosphotyrosine-binding domain (PTB)"/>
    <property type="match status" value="1"/>
</dbReference>
<dbReference type="KEGG" id="yli:2906744"/>
<feature type="compositionally biased region" description="Basic and acidic residues" evidence="3">
    <location>
        <begin position="798"/>
        <end position="817"/>
    </location>
</feature>
<protein>
    <recommendedName>
        <fullName evidence="4">PH domain-containing protein</fullName>
    </recommendedName>
</protein>
<evidence type="ECO:0000313" key="5">
    <source>
        <dbReference type="EMBL" id="AOW01370.1"/>
    </source>
</evidence>
<sequence>MHRHTASQDSAYHIRTNPLNIVMGDGRDLVMPRKHLYESFDSYTNGVADRQEQDRKQTQKQERKPELKQTQKQERKPELKQKQTQKQPSGHSNSNSNNHDHNNNNNKSSHITTHDLSDILSMPHNEHNNHNNLNDSDSVSDAGSDSADSSFTFDSSYSKRTRPFSAICVSKSVTSALTTSNVPAPEKAEFVAETPDVPTRSVLRPKSEVLDAAEANSLVSKFSQFSENRHFGEPCGGDTKPAVSATQFEKRLLAQEAHMMESHGSLESSREPSPEGTGAARDMAAEIASLSISNGTCKVLPKVASNTSLESRDLSVNPFSDLTKRVYHLKPVGRTLDPNSPTREAFFDDEEVEEGKTLDGAGVEGDTPQTSGSDFEGSVEDECEEEGVDSDDTTTRSVTVEVVDKNNFADDSVIGNESVADSLHLPLELDSNPLDFSGFGLSRKNTITSSGGSLSSCRPSESSGAFKKLKNARSKFGSMKKSDLEQQKRLAEQKECEWRAQEEQRVQQAWERQQRRLAQTTMPVSVFESDSSVGGTPALDSASDAASVTSGNSEATSFHSAATGSLNSTHTLDPNARAAVLSPPTPPSPIEESFDMHIMQQLTQMPTPEFNRMMESPTLSGNVASESTTARVAPVAAVAPVVPAVVERPISRDSASTAVSTHSAAAPTTSTAVSSASKTSATSGASKTSATEASASAAPVVAPIDRHDRGRLFMAIRGIKDIRLPIDHTRHPKFSLTLDNGIQCVTTEPMDLRSSAKIEQEFELIVGDDLELVFTLKAGMDPIVRSMLEVDENETNEGDSREESKERKSRDKQDKSKPLKSALKSRDSSPVKQQETVSPTRGMSSSATTAPSTPTKKLSKGKSFKALFSPRKRKQQPAVEVVAEEPEETVAEPVKKHVTHAPEPKKRDTKSTKGSSKDGPTHIRHPDLWDHIVSSTGSFARCYIVESQYESEIFGRSRTYSIPLYNEWGQEKVESRDSRDRKTHTWKRQEPYRIGCLEITLMYIPRVSRYDRLPSSMQACHDELAAAKKCQEMHMEGFLSQEGGDCAYWRRRWFRLDGHVLRGFHEDTLKERCVFDLSHVTDIVELGNPKSRASKSSHVHSGLVGGYVLVEGAFRVTFADNTFVNFYAENDAEKAKWVSILSVAMQHVPGKNITWTDLVFQQHKMEAENSAKIAQGWNVERSGFSEGSGL</sequence>
<feature type="compositionally biased region" description="Low complexity" evidence="3">
    <location>
        <begin position="844"/>
        <end position="855"/>
    </location>
</feature>
<keyword evidence="1" id="KW-0132">Cell division</keyword>
<dbReference type="CDD" id="cd13278">
    <property type="entry name" value="PH_Bud4"/>
    <property type="match status" value="1"/>
</dbReference>
<proteinExistence type="predicted"/>
<dbReference type="EMBL" id="CP017554">
    <property type="protein sequence ID" value="AOW01370.1"/>
    <property type="molecule type" value="Genomic_DNA"/>
</dbReference>